<dbReference type="PANTHER" id="PTHR14659:SF1">
    <property type="entry name" value="ALPHA- AND GAMMA-ADAPTIN-BINDING PROTEIN P34"/>
    <property type="match status" value="1"/>
</dbReference>
<dbReference type="AlphaFoldDB" id="A0AAV7JUK3"/>
<accession>A0AAV7JUK3</accession>
<evidence type="ECO:0000313" key="1">
    <source>
        <dbReference type="EMBL" id="KAI6652619.1"/>
    </source>
</evidence>
<protein>
    <submittedName>
        <fullName evidence="1">Alpha- and gamma-adaptin-binding protein p34</fullName>
    </submittedName>
</protein>
<keyword evidence="2" id="KW-1185">Reference proteome</keyword>
<gene>
    <name evidence="1" type="ORF">LOD99_4404</name>
</gene>
<reference evidence="1 2" key="1">
    <citation type="journal article" date="2023" name="BMC Biol.">
        <title>The compact genome of the sponge Oopsacas minuta (Hexactinellida) is lacking key metazoan core genes.</title>
        <authorList>
            <person name="Santini S."/>
            <person name="Schenkelaars Q."/>
            <person name="Jourda C."/>
            <person name="Duchesne M."/>
            <person name="Belahbib H."/>
            <person name="Rocher C."/>
            <person name="Selva M."/>
            <person name="Riesgo A."/>
            <person name="Vervoort M."/>
            <person name="Leys S.P."/>
            <person name="Kodjabachian L."/>
            <person name="Le Bivic A."/>
            <person name="Borchiellini C."/>
            <person name="Claverie J.M."/>
            <person name="Renard E."/>
        </authorList>
    </citation>
    <scope>NUCLEOTIDE SEQUENCE [LARGE SCALE GENOMIC DNA]</scope>
    <source>
        <strain evidence="1">SPO-2</strain>
    </source>
</reference>
<dbReference type="EMBL" id="JAKMXF010000298">
    <property type="protein sequence ID" value="KAI6652619.1"/>
    <property type="molecule type" value="Genomic_DNA"/>
</dbReference>
<dbReference type="PANTHER" id="PTHR14659">
    <property type="entry name" value="ALPHA- AND GAMMA-ADAPTIN-BINDING PROTEIN P34"/>
    <property type="match status" value="1"/>
</dbReference>
<dbReference type="Proteomes" id="UP001165289">
    <property type="component" value="Unassembled WGS sequence"/>
</dbReference>
<evidence type="ECO:0000313" key="2">
    <source>
        <dbReference type="Proteomes" id="UP001165289"/>
    </source>
</evidence>
<proteinExistence type="predicted"/>
<dbReference type="Gene3D" id="3.40.50.11960">
    <property type="match status" value="1"/>
</dbReference>
<name>A0AAV7JUK3_9METZ</name>
<sequence length="290" mass="33244">MAGKLCDESITSTGNHENVVLAINFSATQTNLKDFKQELPCHAYTPVISNKEVIMLKLDNKYYTADIKILIYENIDANTELDKILGIIPNSQAIVIIIDDNINSWALLQEIWDKLSAESNAEIQLALVYGDIEVSNSDNPNFIWCIKHHFEYIPMIEQKVPEDDENYFKEKFGIPRMIEALQTHVWDNLEMKDKSPRKPIITDTTNEHNRNEKFDLKSEDKIDSLLDGMTIENKLNGADDDDDEESFEKLFGSIMEMRKKAAGLEGEERLDYAEKMVNLFMNAIPNSDDD</sequence>
<organism evidence="1 2">
    <name type="scientific">Oopsacas minuta</name>
    <dbReference type="NCBI Taxonomy" id="111878"/>
    <lineage>
        <taxon>Eukaryota</taxon>
        <taxon>Metazoa</taxon>
        <taxon>Porifera</taxon>
        <taxon>Hexactinellida</taxon>
        <taxon>Hexasterophora</taxon>
        <taxon>Lyssacinosida</taxon>
        <taxon>Leucopsacidae</taxon>
        <taxon>Oopsacas</taxon>
    </lineage>
</organism>
<dbReference type="InterPro" id="IPR019341">
    <property type="entry name" value="Alpha/Gamma-adaptin-bd_p34"/>
</dbReference>
<comment type="caution">
    <text evidence="1">The sequence shown here is derived from an EMBL/GenBank/DDBJ whole genome shotgun (WGS) entry which is preliminary data.</text>
</comment>
<dbReference type="Pfam" id="PF10199">
    <property type="entry name" value="Adaptin_binding"/>
    <property type="match status" value="1"/>
</dbReference>